<keyword evidence="1" id="KW-0472">Membrane</keyword>
<keyword evidence="3" id="KW-1185">Reference proteome</keyword>
<sequence>MAEEDKQSYLDGSNLFRFEFMRSSVQWGVALGALMACHTFSRSRRWGESIFSGYMWGSTLGILIFGWNYFKFTQTQSMLRLQTYERQETNSRQEYAKRYFREKFHLEELDDEKLDIVIEKMEGAWQRIEAELMAPDEESQ</sequence>
<proteinExistence type="predicted"/>
<protein>
    <submittedName>
        <fullName evidence="2">Uncharacterized protein</fullName>
    </submittedName>
</protein>
<evidence type="ECO:0000313" key="2">
    <source>
        <dbReference type="EMBL" id="CAG9328639.1"/>
    </source>
</evidence>
<gene>
    <name evidence="2" type="ORF">BSTOLATCC_MIC46632</name>
</gene>
<evidence type="ECO:0000313" key="3">
    <source>
        <dbReference type="Proteomes" id="UP001162131"/>
    </source>
</evidence>
<name>A0AAU9JUP1_9CILI</name>
<accession>A0AAU9JUP1</accession>
<comment type="caution">
    <text evidence="2">The sequence shown here is derived from an EMBL/GenBank/DDBJ whole genome shotgun (WGS) entry which is preliminary data.</text>
</comment>
<dbReference type="EMBL" id="CAJZBQ010000046">
    <property type="protein sequence ID" value="CAG9328639.1"/>
    <property type="molecule type" value="Genomic_DNA"/>
</dbReference>
<feature type="transmembrane region" description="Helical" evidence="1">
    <location>
        <begin position="53"/>
        <end position="70"/>
    </location>
</feature>
<keyword evidence="1" id="KW-0812">Transmembrane</keyword>
<reference evidence="2" key="1">
    <citation type="submission" date="2021-09" db="EMBL/GenBank/DDBJ databases">
        <authorList>
            <consortium name="AG Swart"/>
            <person name="Singh M."/>
            <person name="Singh A."/>
            <person name="Seah K."/>
            <person name="Emmerich C."/>
        </authorList>
    </citation>
    <scope>NUCLEOTIDE SEQUENCE</scope>
    <source>
        <strain evidence="2">ATCC30299</strain>
    </source>
</reference>
<dbReference type="AlphaFoldDB" id="A0AAU9JUP1"/>
<dbReference type="Proteomes" id="UP001162131">
    <property type="component" value="Unassembled WGS sequence"/>
</dbReference>
<evidence type="ECO:0000256" key="1">
    <source>
        <dbReference type="SAM" id="Phobius"/>
    </source>
</evidence>
<organism evidence="2 3">
    <name type="scientific">Blepharisma stoltei</name>
    <dbReference type="NCBI Taxonomy" id="1481888"/>
    <lineage>
        <taxon>Eukaryota</taxon>
        <taxon>Sar</taxon>
        <taxon>Alveolata</taxon>
        <taxon>Ciliophora</taxon>
        <taxon>Postciliodesmatophora</taxon>
        <taxon>Heterotrichea</taxon>
        <taxon>Heterotrichida</taxon>
        <taxon>Blepharismidae</taxon>
        <taxon>Blepharisma</taxon>
    </lineage>
</organism>
<keyword evidence="1" id="KW-1133">Transmembrane helix</keyword>